<dbReference type="GO" id="GO:0007165">
    <property type="term" value="P:signal transduction"/>
    <property type="evidence" value="ECO:0007669"/>
    <property type="project" value="UniProtKB-KW"/>
</dbReference>
<dbReference type="EMBL" id="ABZS01000182">
    <property type="protein sequence ID" value="EEP59948.1"/>
    <property type="molecule type" value="Genomic_DNA"/>
</dbReference>
<evidence type="ECO:0000313" key="5">
    <source>
        <dbReference type="EMBL" id="EEP59948.1"/>
    </source>
</evidence>
<comment type="caution">
    <text evidence="5">The sequence shown here is derived from an EMBL/GenBank/DDBJ whole genome shotgun (WGS) entry which is preliminary data.</text>
</comment>
<dbReference type="PROSITE" id="PS50111">
    <property type="entry name" value="CHEMOTAXIS_TRANSDUC_2"/>
    <property type="match status" value="1"/>
</dbReference>
<comment type="similarity">
    <text evidence="2">Belongs to the methyl-accepting chemotaxis (MCP) protein family.</text>
</comment>
<feature type="domain" description="Methyl-accepting transducer" evidence="4">
    <location>
        <begin position="1"/>
        <end position="85"/>
    </location>
</feature>
<dbReference type="GO" id="GO:0004888">
    <property type="term" value="F:transmembrane signaling receptor activity"/>
    <property type="evidence" value="ECO:0007669"/>
    <property type="project" value="InterPro"/>
</dbReference>
<dbReference type="PRINTS" id="PR00260">
    <property type="entry name" value="CHEMTRNSDUCR"/>
</dbReference>
<dbReference type="InterPro" id="IPR004089">
    <property type="entry name" value="MCPsignal_dom"/>
</dbReference>
<dbReference type="PANTHER" id="PTHR32089">
    <property type="entry name" value="METHYL-ACCEPTING CHEMOTAXIS PROTEIN MCPB"/>
    <property type="match status" value="1"/>
</dbReference>
<dbReference type="SUPFAM" id="SSF58104">
    <property type="entry name" value="Methyl-accepting chemotaxis protein (MCP) signaling domain"/>
    <property type="match status" value="1"/>
</dbReference>
<evidence type="ECO:0000256" key="1">
    <source>
        <dbReference type="ARBA" id="ARBA00023224"/>
    </source>
</evidence>
<dbReference type="InterPro" id="IPR004090">
    <property type="entry name" value="Chemotax_Me-accpt_rcpt"/>
</dbReference>
<dbReference type="GO" id="GO:0006935">
    <property type="term" value="P:chemotaxis"/>
    <property type="evidence" value="ECO:0007669"/>
    <property type="project" value="InterPro"/>
</dbReference>
<dbReference type="Pfam" id="PF00015">
    <property type="entry name" value="MCPsignal"/>
    <property type="match status" value="1"/>
</dbReference>
<dbReference type="Gene3D" id="1.10.287.950">
    <property type="entry name" value="Methyl-accepting chemotaxis protein"/>
    <property type="match status" value="1"/>
</dbReference>
<evidence type="ECO:0000256" key="2">
    <source>
        <dbReference type="ARBA" id="ARBA00029447"/>
    </source>
</evidence>
<proteinExistence type="inferred from homology"/>
<evidence type="ECO:0000259" key="4">
    <source>
        <dbReference type="PROSITE" id="PS50111"/>
    </source>
</evidence>
<accession>C4FLV0</accession>
<keyword evidence="6" id="KW-1185">Reference proteome</keyword>
<evidence type="ECO:0000313" key="6">
    <source>
        <dbReference type="Proteomes" id="UP000005540"/>
    </source>
</evidence>
<keyword evidence="1 3" id="KW-0807">Transducer</keyword>
<evidence type="ECO:0000256" key="3">
    <source>
        <dbReference type="PROSITE-ProRule" id="PRU00284"/>
    </source>
</evidence>
<dbReference type="Proteomes" id="UP000005540">
    <property type="component" value="Unassembled WGS sequence"/>
</dbReference>
<organism evidence="5 6">
    <name type="scientific">Sulfurihydrogenibium yellowstonense SS-5</name>
    <dbReference type="NCBI Taxonomy" id="432331"/>
    <lineage>
        <taxon>Bacteria</taxon>
        <taxon>Pseudomonadati</taxon>
        <taxon>Aquificota</taxon>
        <taxon>Aquificia</taxon>
        <taxon>Aquificales</taxon>
        <taxon>Hydrogenothermaceae</taxon>
        <taxon>Sulfurihydrogenibium</taxon>
    </lineage>
</organism>
<sequence>MENQEINKNVEDIKRMVDTIKKIAKQSNLLALNAAIEAARVGEMGKGFSVVASEFRKLADDTNKIATEIAILISNLEEELKNVSR</sequence>
<gene>
    <name evidence="5" type="ORF">SULYE_1554</name>
</gene>
<dbReference type="OrthoDB" id="9807021at2"/>
<reference evidence="5 6" key="1">
    <citation type="submission" date="2009-04" db="EMBL/GenBank/DDBJ databases">
        <authorList>
            <person name="Reysenbach A.-L."/>
            <person name="Heidelberg J.F."/>
            <person name="Nelson W.C."/>
        </authorList>
    </citation>
    <scope>NUCLEOTIDE SEQUENCE [LARGE SCALE GENOMIC DNA]</scope>
    <source>
        <strain evidence="5 6">SS-5</strain>
    </source>
</reference>
<dbReference type="PANTHER" id="PTHR32089:SF114">
    <property type="entry name" value="METHYL-ACCEPTING CHEMOTAXIS PROTEIN MCPB"/>
    <property type="match status" value="1"/>
</dbReference>
<dbReference type="AlphaFoldDB" id="C4FLV0"/>
<name>C4FLV0_9AQUI</name>
<dbReference type="GO" id="GO:0016020">
    <property type="term" value="C:membrane"/>
    <property type="evidence" value="ECO:0007669"/>
    <property type="project" value="InterPro"/>
</dbReference>
<protein>
    <submittedName>
        <fullName evidence="5">Methyl-accepting chemotaxis protein</fullName>
    </submittedName>
</protein>